<feature type="region of interest" description="Disordered" evidence="1">
    <location>
        <begin position="25"/>
        <end position="143"/>
    </location>
</feature>
<dbReference type="PANTHER" id="PTHR22093">
    <property type="entry name" value="LEUKOCYTE RECEPTOR CLUSTER LRC MEMBER 1"/>
    <property type="match status" value="1"/>
</dbReference>
<dbReference type="GeneID" id="89936907"/>
<feature type="compositionally biased region" description="Basic and acidic residues" evidence="1">
    <location>
        <begin position="102"/>
        <end position="125"/>
    </location>
</feature>
<name>A0AAN6QEH5_9PEZI</name>
<feature type="compositionally biased region" description="Basic and acidic residues" evidence="1">
    <location>
        <begin position="361"/>
        <end position="371"/>
    </location>
</feature>
<evidence type="ECO:0000259" key="2">
    <source>
        <dbReference type="SMART" id="SM01083"/>
    </source>
</evidence>
<feature type="domain" description="CBF1-interacting co-repressor CIR N-terminal" evidence="2">
    <location>
        <begin position="10"/>
        <end position="46"/>
    </location>
</feature>
<feature type="compositionally biased region" description="Basic residues" evidence="1">
    <location>
        <begin position="343"/>
        <end position="360"/>
    </location>
</feature>
<reference evidence="3" key="2">
    <citation type="submission" date="2023-05" db="EMBL/GenBank/DDBJ databases">
        <authorList>
            <consortium name="Lawrence Berkeley National Laboratory"/>
            <person name="Steindorff A."/>
            <person name="Hensen N."/>
            <person name="Bonometti L."/>
            <person name="Westerberg I."/>
            <person name="Brannstrom I.O."/>
            <person name="Guillou S."/>
            <person name="Cros-Aarteil S."/>
            <person name="Calhoun S."/>
            <person name="Haridas S."/>
            <person name="Kuo A."/>
            <person name="Mondo S."/>
            <person name="Pangilinan J."/>
            <person name="Riley R."/>
            <person name="Labutti K."/>
            <person name="Andreopoulos B."/>
            <person name="Lipzen A."/>
            <person name="Chen C."/>
            <person name="Yanf M."/>
            <person name="Daum C."/>
            <person name="Ng V."/>
            <person name="Clum A."/>
            <person name="Ohm R."/>
            <person name="Martin F."/>
            <person name="Silar P."/>
            <person name="Natvig D."/>
            <person name="Lalanne C."/>
            <person name="Gautier V."/>
            <person name="Ament-Velasquez S.L."/>
            <person name="Kruys A."/>
            <person name="Hutchinson M.I."/>
            <person name="Powell A.J."/>
            <person name="Barry K."/>
            <person name="Miller A.N."/>
            <person name="Grigoriev I.V."/>
            <person name="Debuchy R."/>
            <person name="Gladieux P."/>
            <person name="Thoren M.H."/>
            <person name="Johannesson H."/>
        </authorList>
    </citation>
    <scope>NUCLEOTIDE SEQUENCE</scope>
    <source>
        <strain evidence="3">CBS 508.74</strain>
    </source>
</reference>
<proteinExistence type="predicted"/>
<reference evidence="3" key="1">
    <citation type="journal article" date="2023" name="Mol. Phylogenet. Evol.">
        <title>Genome-scale phylogeny and comparative genomics of the fungal order Sordariales.</title>
        <authorList>
            <person name="Hensen N."/>
            <person name="Bonometti L."/>
            <person name="Westerberg I."/>
            <person name="Brannstrom I.O."/>
            <person name="Guillou S."/>
            <person name="Cros-Aarteil S."/>
            <person name="Calhoun S."/>
            <person name="Haridas S."/>
            <person name="Kuo A."/>
            <person name="Mondo S."/>
            <person name="Pangilinan J."/>
            <person name="Riley R."/>
            <person name="LaButti K."/>
            <person name="Andreopoulos B."/>
            <person name="Lipzen A."/>
            <person name="Chen C."/>
            <person name="Yan M."/>
            <person name="Daum C."/>
            <person name="Ng V."/>
            <person name="Clum A."/>
            <person name="Steindorff A."/>
            <person name="Ohm R.A."/>
            <person name="Martin F."/>
            <person name="Silar P."/>
            <person name="Natvig D.O."/>
            <person name="Lalanne C."/>
            <person name="Gautier V."/>
            <person name="Ament-Velasquez S.L."/>
            <person name="Kruys A."/>
            <person name="Hutchinson M.I."/>
            <person name="Powell A.J."/>
            <person name="Barry K."/>
            <person name="Miller A.N."/>
            <person name="Grigoriev I.V."/>
            <person name="Debuchy R."/>
            <person name="Gladieux P."/>
            <person name="Hiltunen Thoren M."/>
            <person name="Johannesson H."/>
        </authorList>
    </citation>
    <scope>NUCLEOTIDE SEQUENCE</scope>
    <source>
        <strain evidence="3">CBS 508.74</strain>
    </source>
</reference>
<dbReference type="InterPro" id="IPR039875">
    <property type="entry name" value="LENG1-like"/>
</dbReference>
<keyword evidence="4" id="KW-1185">Reference proteome</keyword>
<dbReference type="InterPro" id="IPR019339">
    <property type="entry name" value="CIR_N_dom"/>
</dbReference>
<dbReference type="AlphaFoldDB" id="A0AAN6QEH5"/>
<gene>
    <name evidence="3" type="ORF">N656DRAFT_739452</name>
</gene>
<evidence type="ECO:0000313" key="4">
    <source>
        <dbReference type="Proteomes" id="UP001302812"/>
    </source>
</evidence>
<comment type="caution">
    <text evidence="3">The sequence shown here is derived from an EMBL/GenBank/DDBJ whole genome shotgun (WGS) entry which is preliminary data.</text>
</comment>
<feature type="compositionally biased region" description="Basic and acidic residues" evidence="1">
    <location>
        <begin position="248"/>
        <end position="276"/>
    </location>
</feature>
<dbReference type="PANTHER" id="PTHR22093:SF0">
    <property type="entry name" value="LEUKOCYTE RECEPTOR CLUSTER MEMBER 1"/>
    <property type="match status" value="1"/>
</dbReference>
<organism evidence="3 4">
    <name type="scientific">Canariomyces notabilis</name>
    <dbReference type="NCBI Taxonomy" id="2074819"/>
    <lineage>
        <taxon>Eukaryota</taxon>
        <taxon>Fungi</taxon>
        <taxon>Dikarya</taxon>
        <taxon>Ascomycota</taxon>
        <taxon>Pezizomycotina</taxon>
        <taxon>Sordariomycetes</taxon>
        <taxon>Sordariomycetidae</taxon>
        <taxon>Sordariales</taxon>
        <taxon>Chaetomiaceae</taxon>
        <taxon>Canariomyces</taxon>
    </lineage>
</organism>
<dbReference type="SMART" id="SM01083">
    <property type="entry name" value="Cir_N"/>
    <property type="match status" value="1"/>
</dbReference>
<dbReference type="Proteomes" id="UP001302812">
    <property type="component" value="Unassembled WGS sequence"/>
</dbReference>
<sequence length="377" mass="43655">MPLHLLGKKSWNVYNPAKIARVRRDEAEARAREEAEEQRMQQADADRRLAILRGEIPPPLEEAPSSKELSTAPPRDGNRSSGWTPGTTGRKRKRHGEDDTDYEMRLARERALVQGSDSHRGEEPGKPSQSSSSSAALVDSTTGHITLFSEADVRAAEKNEEHEWEAARKKRELADQYQMRFANAAGRDGQESLTGRGPWYASADGEASAALVPSRDVWGREDPGRKVREAVRLGASDPLAMMKSGAAKVRELERARKREAEERERELEALRKEERRRERKRRRELESDRRSERPRDSPDKGDYHSGRERAHRRRDADGEELPRRRSKEREKRPDDVEEDGHEKRRHRSDGRRRHRHRSRSRDRDRARDRARSTHNHR</sequence>
<dbReference type="EMBL" id="MU853361">
    <property type="protein sequence ID" value="KAK4108708.1"/>
    <property type="molecule type" value="Genomic_DNA"/>
</dbReference>
<accession>A0AAN6QEH5</accession>
<evidence type="ECO:0000313" key="3">
    <source>
        <dbReference type="EMBL" id="KAK4108708.1"/>
    </source>
</evidence>
<feature type="region of interest" description="Disordered" evidence="1">
    <location>
        <begin position="207"/>
        <end position="377"/>
    </location>
</feature>
<feature type="compositionally biased region" description="Basic and acidic residues" evidence="1">
    <location>
        <begin position="25"/>
        <end position="49"/>
    </location>
</feature>
<feature type="compositionally biased region" description="Basic and acidic residues" evidence="1">
    <location>
        <begin position="217"/>
        <end position="231"/>
    </location>
</feature>
<dbReference type="RefSeq" id="XP_064666278.1">
    <property type="nucleotide sequence ID" value="XM_064812782.1"/>
</dbReference>
<protein>
    <recommendedName>
        <fullName evidence="2">CBF1-interacting co-repressor CIR N-terminal domain-containing protein</fullName>
    </recommendedName>
</protein>
<feature type="compositionally biased region" description="Basic and acidic residues" evidence="1">
    <location>
        <begin position="283"/>
        <end position="334"/>
    </location>
</feature>
<evidence type="ECO:0000256" key="1">
    <source>
        <dbReference type="SAM" id="MobiDB-lite"/>
    </source>
</evidence>